<reference evidence="2 3" key="1">
    <citation type="submission" date="2020-03" db="EMBL/GenBank/DDBJ databases">
        <title>Dissostichus mawsoni Genome sequencing and assembly.</title>
        <authorList>
            <person name="Park H."/>
        </authorList>
    </citation>
    <scope>NUCLEOTIDE SEQUENCE [LARGE SCALE GENOMIC DNA]</scope>
    <source>
        <strain evidence="2">DM0001</strain>
        <tissue evidence="2">Muscle</tissue>
    </source>
</reference>
<protein>
    <submittedName>
        <fullName evidence="2">Uncharacterized protein</fullName>
    </submittedName>
</protein>
<evidence type="ECO:0000256" key="1">
    <source>
        <dbReference type="SAM" id="MobiDB-lite"/>
    </source>
</evidence>
<dbReference type="OrthoDB" id="9204160at2759"/>
<evidence type="ECO:0000313" key="3">
    <source>
        <dbReference type="Proteomes" id="UP000518266"/>
    </source>
</evidence>
<name>A0A7J5YI45_DISMA</name>
<dbReference type="Proteomes" id="UP000518266">
    <property type="component" value="Unassembled WGS sequence"/>
</dbReference>
<dbReference type="EMBL" id="JAAKFY010000013">
    <property type="protein sequence ID" value="KAF3848167.1"/>
    <property type="molecule type" value="Genomic_DNA"/>
</dbReference>
<keyword evidence="3" id="KW-1185">Reference proteome</keyword>
<dbReference type="AlphaFoldDB" id="A0A7J5YI45"/>
<dbReference type="Gene3D" id="2.30.30.40">
    <property type="entry name" value="SH3 Domains"/>
    <property type="match status" value="1"/>
</dbReference>
<feature type="region of interest" description="Disordered" evidence="1">
    <location>
        <begin position="21"/>
        <end position="52"/>
    </location>
</feature>
<proteinExistence type="predicted"/>
<feature type="compositionally biased region" description="Basic residues" evidence="1">
    <location>
        <begin position="37"/>
        <end position="51"/>
    </location>
</feature>
<evidence type="ECO:0000313" key="2">
    <source>
        <dbReference type="EMBL" id="KAF3848167.1"/>
    </source>
</evidence>
<organism evidence="2 3">
    <name type="scientific">Dissostichus mawsoni</name>
    <name type="common">Antarctic cod</name>
    <dbReference type="NCBI Taxonomy" id="36200"/>
    <lineage>
        <taxon>Eukaryota</taxon>
        <taxon>Metazoa</taxon>
        <taxon>Chordata</taxon>
        <taxon>Craniata</taxon>
        <taxon>Vertebrata</taxon>
        <taxon>Euteleostomi</taxon>
        <taxon>Actinopterygii</taxon>
        <taxon>Neopterygii</taxon>
        <taxon>Teleostei</taxon>
        <taxon>Neoteleostei</taxon>
        <taxon>Acanthomorphata</taxon>
        <taxon>Eupercaria</taxon>
        <taxon>Perciformes</taxon>
        <taxon>Notothenioidei</taxon>
        <taxon>Nototheniidae</taxon>
        <taxon>Dissostichus</taxon>
    </lineage>
</organism>
<gene>
    <name evidence="2" type="ORF">F7725_021195</name>
</gene>
<accession>A0A7J5YI45</accession>
<comment type="caution">
    <text evidence="2">The sequence shown here is derived from an EMBL/GenBank/DDBJ whole genome shotgun (WGS) entry which is preliminary data.</text>
</comment>
<sequence>MLGNSDAPPLLCWETPVSTLSPPHSLTCRTDPCSPGRSRRGSPTRTIRRPGFRGVGDMVKVTKINVNGQWEGECKGKRAIFPSHTSNCWTSKTQRRN</sequence>